<keyword evidence="12" id="KW-0131">Cell cycle</keyword>
<dbReference type="SUPFAM" id="SSF103243">
    <property type="entry name" value="KA1-like"/>
    <property type="match status" value="1"/>
</dbReference>
<keyword evidence="10" id="KW-0446">Lipid-binding</keyword>
<keyword evidence="8" id="KW-0418">Kinase</keyword>
<dbReference type="GO" id="GO:0008289">
    <property type="term" value="F:lipid binding"/>
    <property type="evidence" value="ECO:0007669"/>
    <property type="project" value="UniProtKB-KW"/>
</dbReference>
<reference evidence="19" key="1">
    <citation type="journal article" date="2020" name="Ecol. Evol.">
        <title>Genome structure and content of the rice root-knot nematode (Meloidogyne graminicola).</title>
        <authorList>
            <person name="Phan N.T."/>
            <person name="Danchin E.G.J."/>
            <person name="Klopp C."/>
            <person name="Perfus-Barbeoch L."/>
            <person name="Kozlowski D.K."/>
            <person name="Koutsovoulos G.D."/>
            <person name="Lopez-Roques C."/>
            <person name="Bouchez O."/>
            <person name="Zahm M."/>
            <person name="Besnard G."/>
            <person name="Bellafiore S."/>
        </authorList>
    </citation>
    <scope>NUCLEOTIDE SEQUENCE</scope>
    <source>
        <strain evidence="19">VN-18</strain>
    </source>
</reference>
<dbReference type="PROSITE" id="PS50032">
    <property type="entry name" value="KA1"/>
    <property type="match status" value="1"/>
</dbReference>
<protein>
    <recommendedName>
        <fullName evidence="3">non-specific serine/threonine protein kinase</fullName>
        <ecNumber evidence="3">2.7.11.1</ecNumber>
    </recommendedName>
</protein>
<dbReference type="SUPFAM" id="SSF56112">
    <property type="entry name" value="Protein kinase-like (PK-like)"/>
    <property type="match status" value="1"/>
</dbReference>
<evidence type="ECO:0000256" key="15">
    <source>
        <dbReference type="PROSITE-ProRule" id="PRU10141"/>
    </source>
</evidence>
<dbReference type="FunFam" id="1.10.510.10:FF:000271">
    <property type="entry name" value="Non-specific serine/threonine protein kinase"/>
    <property type="match status" value="1"/>
</dbReference>
<dbReference type="Gene3D" id="3.30.310.80">
    <property type="entry name" value="Kinase associated domain 1, KA1"/>
    <property type="match status" value="1"/>
</dbReference>
<feature type="domain" description="KA1" evidence="18">
    <location>
        <begin position="677"/>
        <end position="726"/>
    </location>
</feature>
<evidence type="ECO:0000256" key="7">
    <source>
        <dbReference type="ARBA" id="ARBA00022741"/>
    </source>
</evidence>
<dbReference type="AlphaFoldDB" id="A0A8S9ZZ72"/>
<comment type="similarity">
    <text evidence="2">Belongs to the protein kinase superfamily. CAMK Ser/Thr protein kinase family. SNF1 subfamily.</text>
</comment>
<evidence type="ECO:0000259" key="17">
    <source>
        <dbReference type="PROSITE" id="PS50011"/>
    </source>
</evidence>
<dbReference type="GO" id="GO:0005886">
    <property type="term" value="C:plasma membrane"/>
    <property type="evidence" value="ECO:0007669"/>
    <property type="project" value="UniProtKB-SubCell"/>
</dbReference>
<evidence type="ECO:0000256" key="8">
    <source>
        <dbReference type="ARBA" id="ARBA00022777"/>
    </source>
</evidence>
<keyword evidence="6" id="KW-0808">Transferase</keyword>
<evidence type="ECO:0000256" key="14">
    <source>
        <dbReference type="ARBA" id="ARBA00048679"/>
    </source>
</evidence>
<dbReference type="GO" id="GO:0005524">
    <property type="term" value="F:ATP binding"/>
    <property type="evidence" value="ECO:0007669"/>
    <property type="project" value="UniProtKB-UniRule"/>
</dbReference>
<evidence type="ECO:0000256" key="13">
    <source>
        <dbReference type="ARBA" id="ARBA00047899"/>
    </source>
</evidence>
<accession>A0A8S9ZZ72</accession>
<dbReference type="Pfam" id="PF00069">
    <property type="entry name" value="Pkinase"/>
    <property type="match status" value="1"/>
</dbReference>
<dbReference type="Pfam" id="PF02149">
    <property type="entry name" value="KA1"/>
    <property type="match status" value="1"/>
</dbReference>
<feature type="binding site" evidence="15">
    <location>
        <position position="84"/>
    </location>
    <ligand>
        <name>ATP</name>
        <dbReference type="ChEBI" id="CHEBI:30616"/>
    </ligand>
</feature>
<evidence type="ECO:0000256" key="16">
    <source>
        <dbReference type="SAM" id="MobiDB-lite"/>
    </source>
</evidence>
<keyword evidence="9 15" id="KW-0067">ATP-binding</keyword>
<evidence type="ECO:0000256" key="2">
    <source>
        <dbReference type="ARBA" id="ARBA00006234"/>
    </source>
</evidence>
<dbReference type="EC" id="2.7.11.1" evidence="3"/>
<dbReference type="SMART" id="SM00220">
    <property type="entry name" value="S_TKc"/>
    <property type="match status" value="1"/>
</dbReference>
<dbReference type="CDD" id="cd14341">
    <property type="entry name" value="UBA_MELK"/>
    <property type="match status" value="1"/>
</dbReference>
<dbReference type="FunFam" id="3.30.200.20:FF:000003">
    <property type="entry name" value="Non-specific serine/threonine protein kinase"/>
    <property type="match status" value="1"/>
</dbReference>
<feature type="domain" description="Protein kinase" evidence="17">
    <location>
        <begin position="55"/>
        <end position="307"/>
    </location>
</feature>
<keyword evidence="20" id="KW-1185">Reference proteome</keyword>
<dbReference type="OrthoDB" id="193931at2759"/>
<comment type="catalytic activity">
    <reaction evidence="13">
        <text>L-threonyl-[protein] + ATP = O-phospho-L-threonyl-[protein] + ADP + H(+)</text>
        <dbReference type="Rhea" id="RHEA:46608"/>
        <dbReference type="Rhea" id="RHEA-COMP:11060"/>
        <dbReference type="Rhea" id="RHEA-COMP:11605"/>
        <dbReference type="ChEBI" id="CHEBI:15378"/>
        <dbReference type="ChEBI" id="CHEBI:30013"/>
        <dbReference type="ChEBI" id="CHEBI:30616"/>
        <dbReference type="ChEBI" id="CHEBI:61977"/>
        <dbReference type="ChEBI" id="CHEBI:456216"/>
        <dbReference type="EC" id="2.7.11.1"/>
    </reaction>
</comment>
<evidence type="ECO:0000256" key="9">
    <source>
        <dbReference type="ARBA" id="ARBA00022840"/>
    </source>
</evidence>
<dbReference type="PROSITE" id="PS50011">
    <property type="entry name" value="PROTEIN_KINASE_DOM"/>
    <property type="match status" value="1"/>
</dbReference>
<dbReference type="InterPro" id="IPR008271">
    <property type="entry name" value="Ser/Thr_kinase_AS"/>
</dbReference>
<evidence type="ECO:0000256" key="6">
    <source>
        <dbReference type="ARBA" id="ARBA00022679"/>
    </source>
</evidence>
<dbReference type="InterPro" id="IPR028375">
    <property type="entry name" value="KA1/Ssp2_C"/>
</dbReference>
<dbReference type="InterPro" id="IPR048637">
    <property type="entry name" value="MELK_UBA"/>
</dbReference>
<dbReference type="Gene3D" id="1.10.510.10">
    <property type="entry name" value="Transferase(Phosphotransferase) domain 1"/>
    <property type="match status" value="1"/>
</dbReference>
<evidence type="ECO:0000259" key="18">
    <source>
        <dbReference type="PROSITE" id="PS50032"/>
    </source>
</evidence>
<keyword evidence="5" id="KW-0723">Serine/threonine-protein kinase</keyword>
<dbReference type="GO" id="GO:0005737">
    <property type="term" value="C:cytoplasm"/>
    <property type="evidence" value="ECO:0007669"/>
    <property type="project" value="TreeGrafter"/>
</dbReference>
<feature type="compositionally biased region" description="Polar residues" evidence="16">
    <location>
        <begin position="451"/>
        <end position="461"/>
    </location>
</feature>
<evidence type="ECO:0000256" key="4">
    <source>
        <dbReference type="ARBA" id="ARBA00022475"/>
    </source>
</evidence>
<comment type="subcellular location">
    <subcellularLocation>
        <location evidence="1">Cell membrane</location>
        <topology evidence="1">Peripheral membrane protein</topology>
    </subcellularLocation>
</comment>
<dbReference type="InterPro" id="IPR011009">
    <property type="entry name" value="Kinase-like_dom_sf"/>
</dbReference>
<keyword evidence="4" id="KW-1003">Cell membrane</keyword>
<evidence type="ECO:0000256" key="11">
    <source>
        <dbReference type="ARBA" id="ARBA00023136"/>
    </source>
</evidence>
<comment type="caution">
    <text evidence="19">The sequence shown here is derived from an EMBL/GenBank/DDBJ whole genome shotgun (WGS) entry which is preliminary data.</text>
</comment>
<dbReference type="GO" id="GO:0004674">
    <property type="term" value="F:protein serine/threonine kinase activity"/>
    <property type="evidence" value="ECO:0007669"/>
    <property type="project" value="UniProtKB-KW"/>
</dbReference>
<dbReference type="PANTHER" id="PTHR24346:SF30">
    <property type="entry name" value="MATERNAL EMBRYONIC LEUCINE ZIPPER KINASE"/>
    <property type="match status" value="1"/>
</dbReference>
<dbReference type="Pfam" id="PF21594">
    <property type="entry name" value="UBA_MELK"/>
    <property type="match status" value="1"/>
</dbReference>
<dbReference type="InterPro" id="IPR017441">
    <property type="entry name" value="Protein_kinase_ATP_BS"/>
</dbReference>
<gene>
    <name evidence="19" type="ORF">Mgra_00001948</name>
</gene>
<dbReference type="Proteomes" id="UP000605970">
    <property type="component" value="Unassembled WGS sequence"/>
</dbReference>
<dbReference type="InterPro" id="IPR000719">
    <property type="entry name" value="Prot_kinase_dom"/>
</dbReference>
<dbReference type="InterPro" id="IPR001772">
    <property type="entry name" value="KA1_dom"/>
</dbReference>
<comment type="catalytic activity">
    <reaction evidence="14">
        <text>L-seryl-[protein] + ATP = O-phospho-L-seryl-[protein] + ADP + H(+)</text>
        <dbReference type="Rhea" id="RHEA:17989"/>
        <dbReference type="Rhea" id="RHEA-COMP:9863"/>
        <dbReference type="Rhea" id="RHEA-COMP:11604"/>
        <dbReference type="ChEBI" id="CHEBI:15378"/>
        <dbReference type="ChEBI" id="CHEBI:29999"/>
        <dbReference type="ChEBI" id="CHEBI:30616"/>
        <dbReference type="ChEBI" id="CHEBI:83421"/>
        <dbReference type="ChEBI" id="CHEBI:456216"/>
        <dbReference type="EC" id="2.7.11.1"/>
    </reaction>
</comment>
<evidence type="ECO:0000256" key="12">
    <source>
        <dbReference type="ARBA" id="ARBA00023306"/>
    </source>
</evidence>
<dbReference type="PROSITE" id="PS00108">
    <property type="entry name" value="PROTEIN_KINASE_ST"/>
    <property type="match status" value="1"/>
</dbReference>
<evidence type="ECO:0000256" key="1">
    <source>
        <dbReference type="ARBA" id="ARBA00004202"/>
    </source>
</evidence>
<keyword evidence="11" id="KW-0472">Membrane</keyword>
<evidence type="ECO:0000256" key="10">
    <source>
        <dbReference type="ARBA" id="ARBA00023121"/>
    </source>
</evidence>
<keyword evidence="7 15" id="KW-0547">Nucleotide-binding</keyword>
<dbReference type="PANTHER" id="PTHR24346">
    <property type="entry name" value="MAP/MICROTUBULE AFFINITY-REGULATING KINASE"/>
    <property type="match status" value="1"/>
</dbReference>
<dbReference type="GO" id="GO:0035556">
    <property type="term" value="P:intracellular signal transduction"/>
    <property type="evidence" value="ECO:0007669"/>
    <property type="project" value="TreeGrafter"/>
</dbReference>
<evidence type="ECO:0000313" key="19">
    <source>
        <dbReference type="EMBL" id="KAF7638570.1"/>
    </source>
</evidence>
<dbReference type="PROSITE" id="PS00107">
    <property type="entry name" value="PROTEIN_KINASE_ATP"/>
    <property type="match status" value="1"/>
</dbReference>
<proteinExistence type="inferred from homology"/>
<name>A0A8S9ZZ72_9BILA</name>
<sequence>MTRVENVNCGVRVAYANNNLSMQTESRQRICTNRNKNYNELENYLTDEINIEKMYFFLEELGSGGFGKVKLAKHILTGEQVAIKIIDKKSIPNDLPRVYSEIEALKQLAHQNICRLFQFRETEDRFYIVMEYCNGGEMFDYIVKKERLDEPEAKQFFRQLVQGVAYIHSMGFAHRDLKPENLLLTQKNQLKIIDFGLCARPLNGLSRPLETCCGSPAYAAPELIQNQSYFGNEVDIWSMGVLLYALLCGVLPFDDTNVPRLYKQITLGQYFEPDFLTMPCKELLRSMLTVDPKKRATIHQILVHPWLIDDKEQHIKWKPIYSRDVVDEEIVRVMVCNFGVHTEEMVSRIKQWRFDYVCATYLILLQKKEQNKNFALPFIVHNTKNFNCNFSKTIHSSFENNLDLSGSEEDIKFPNFDNANEMTTEMLKDLAVSPTVFTNIKQMPLYLKPSTQSPYGNSNQIPRFDNAITPRKPQQRKPSYESSAHHRQAATNKGGCSVYTTPRRCTVELPGPINGQMGGFAYRRPNSVDRPSSLRLEKNIIVDENSPPNLHLKNNIQKSDSCERISRIDMCRINCDNNCNNNTKQLQSNKSPHRLRQRVFSSLERKADKMISLLTPKKIKSEAPTKLKCTNMAMANVSVTSSCDPVKVRQELWKVLCNLGMHTTQNGWKVSGSRKNSNDSQRDATVELEVVSIEGLQYVGVKRRRINGEPFTYKRICEEVLRLAGL</sequence>
<feature type="region of interest" description="Disordered" evidence="16">
    <location>
        <begin position="451"/>
        <end position="495"/>
    </location>
</feature>
<organism evidence="19 20">
    <name type="scientific">Meloidogyne graminicola</name>
    <dbReference type="NCBI Taxonomy" id="189291"/>
    <lineage>
        <taxon>Eukaryota</taxon>
        <taxon>Metazoa</taxon>
        <taxon>Ecdysozoa</taxon>
        <taxon>Nematoda</taxon>
        <taxon>Chromadorea</taxon>
        <taxon>Rhabditida</taxon>
        <taxon>Tylenchina</taxon>
        <taxon>Tylenchomorpha</taxon>
        <taxon>Tylenchoidea</taxon>
        <taxon>Meloidogynidae</taxon>
        <taxon>Meloidogyninae</taxon>
        <taxon>Meloidogyne</taxon>
    </lineage>
</organism>
<evidence type="ECO:0000256" key="3">
    <source>
        <dbReference type="ARBA" id="ARBA00012513"/>
    </source>
</evidence>
<dbReference type="EMBL" id="JABEBT010000011">
    <property type="protein sequence ID" value="KAF7638570.1"/>
    <property type="molecule type" value="Genomic_DNA"/>
</dbReference>
<evidence type="ECO:0000313" key="20">
    <source>
        <dbReference type="Proteomes" id="UP000605970"/>
    </source>
</evidence>
<evidence type="ECO:0000256" key="5">
    <source>
        <dbReference type="ARBA" id="ARBA00022527"/>
    </source>
</evidence>